<feature type="domain" description="LysM" evidence="3">
    <location>
        <begin position="109"/>
        <end position="156"/>
    </location>
</feature>
<sequence>MPSLAARLAGPAAALLVFFAASASATNFTCTARATCRSAIGYSVPNATTYGDLLTLFGTTTLPDLLGANGLPPTTAASTRIAPETTVVIPFRCRCSGNKYKVGQSDGHPVYVVKPLDGLDAIARNVFGAFVTFQEIATANNISDPNLIQVGQNASPAGTPRPPSPARYGVSENTLLTLNKIANPNDLQKDQILDVPLPAAATESFSSSPVQNNGDGGDTGLARGALFDSRASSLILVSRAHIHALLVSRVSPRSRVLERTLNRKWPPRPRRAAAGAFLGPSAKRSADRGRWSFQGVDTSAVCLEGGNAGAAARHRRVTFCHSSISNTSADHGLLIPNGSYALTANNCIQCKCSANTYQLDCTPVQGNRSCPAVPPCTGGLKLGEMNRTGCGSMCAYSGYTNGASLSIQTTLVSNQTACQKGGALRLEFAGSVWTMSVICFHMVLILIWYL</sequence>
<dbReference type="Gene3D" id="3.10.350.10">
    <property type="entry name" value="LysM domain"/>
    <property type="match status" value="1"/>
</dbReference>
<keyword evidence="1" id="KW-0812">Transmembrane</keyword>
<dbReference type="InterPro" id="IPR018392">
    <property type="entry name" value="LysM"/>
</dbReference>
<dbReference type="InterPro" id="IPR036779">
    <property type="entry name" value="LysM_dom_sf"/>
</dbReference>
<keyword evidence="2" id="KW-0732">Signal</keyword>
<evidence type="ECO:0000259" key="3">
    <source>
        <dbReference type="PROSITE" id="PS51782"/>
    </source>
</evidence>
<dbReference type="Proteomes" id="UP001054889">
    <property type="component" value="Unassembled WGS sequence"/>
</dbReference>
<feature type="chain" id="PRO_5043943868" description="LysM domain-containing protein" evidence="2">
    <location>
        <begin position="26"/>
        <end position="450"/>
    </location>
</feature>
<dbReference type="CDD" id="cd00118">
    <property type="entry name" value="LysM"/>
    <property type="match status" value="1"/>
</dbReference>
<dbReference type="AlphaFoldDB" id="A0AAV5F5S8"/>
<proteinExistence type="predicted"/>
<reference evidence="4" key="1">
    <citation type="journal article" date="2018" name="DNA Res.">
        <title>Multiple hybrid de novo genome assembly of finger millet, an orphan allotetraploid crop.</title>
        <authorList>
            <person name="Hatakeyama M."/>
            <person name="Aluri S."/>
            <person name="Balachadran M.T."/>
            <person name="Sivarajan S.R."/>
            <person name="Patrignani A."/>
            <person name="Gruter S."/>
            <person name="Poveda L."/>
            <person name="Shimizu-Inatsugi R."/>
            <person name="Baeten J."/>
            <person name="Francoijs K.J."/>
            <person name="Nataraja K.N."/>
            <person name="Reddy Y.A.N."/>
            <person name="Phadnis S."/>
            <person name="Ravikumar R.L."/>
            <person name="Schlapbach R."/>
            <person name="Sreeman S.M."/>
            <person name="Shimizu K.K."/>
        </authorList>
    </citation>
    <scope>NUCLEOTIDE SEQUENCE</scope>
</reference>
<dbReference type="EMBL" id="BQKI01000082">
    <property type="protein sequence ID" value="GJN30207.1"/>
    <property type="molecule type" value="Genomic_DNA"/>
</dbReference>
<feature type="transmembrane region" description="Helical" evidence="1">
    <location>
        <begin position="428"/>
        <end position="449"/>
    </location>
</feature>
<feature type="signal peptide" evidence="2">
    <location>
        <begin position="1"/>
        <end position="25"/>
    </location>
</feature>
<evidence type="ECO:0000256" key="2">
    <source>
        <dbReference type="SAM" id="SignalP"/>
    </source>
</evidence>
<dbReference type="PANTHER" id="PTHR33734">
    <property type="entry name" value="LYSM DOMAIN-CONTAINING GPI-ANCHORED PROTEIN 2"/>
    <property type="match status" value="1"/>
</dbReference>
<evidence type="ECO:0000256" key="1">
    <source>
        <dbReference type="SAM" id="Phobius"/>
    </source>
</evidence>
<protein>
    <recommendedName>
        <fullName evidence="3">LysM domain-containing protein</fullName>
    </recommendedName>
</protein>
<comment type="caution">
    <text evidence="4">The sequence shown here is derived from an EMBL/GenBank/DDBJ whole genome shotgun (WGS) entry which is preliminary data.</text>
</comment>
<evidence type="ECO:0000313" key="5">
    <source>
        <dbReference type="Proteomes" id="UP001054889"/>
    </source>
</evidence>
<reference evidence="4" key="2">
    <citation type="submission" date="2021-12" db="EMBL/GenBank/DDBJ databases">
        <title>Resequencing data analysis of finger millet.</title>
        <authorList>
            <person name="Hatakeyama M."/>
            <person name="Aluri S."/>
            <person name="Balachadran M.T."/>
            <person name="Sivarajan S.R."/>
            <person name="Poveda L."/>
            <person name="Shimizu-Inatsugi R."/>
            <person name="Schlapbach R."/>
            <person name="Sreeman S.M."/>
            <person name="Shimizu K.K."/>
        </authorList>
    </citation>
    <scope>NUCLEOTIDE SEQUENCE</scope>
</reference>
<dbReference type="PROSITE" id="PS51782">
    <property type="entry name" value="LYSM"/>
    <property type="match status" value="1"/>
</dbReference>
<gene>
    <name evidence="4" type="primary">gb18496</name>
    <name evidence="4" type="ORF">PR202_gb18496</name>
</gene>
<dbReference type="Pfam" id="PF01476">
    <property type="entry name" value="LysM"/>
    <property type="match status" value="2"/>
</dbReference>
<name>A0AAV5F5S8_ELECO</name>
<accession>A0AAV5F5S8</accession>
<keyword evidence="5" id="KW-1185">Reference proteome</keyword>
<keyword evidence="1" id="KW-0472">Membrane</keyword>
<organism evidence="4 5">
    <name type="scientific">Eleusine coracana subsp. coracana</name>
    <dbReference type="NCBI Taxonomy" id="191504"/>
    <lineage>
        <taxon>Eukaryota</taxon>
        <taxon>Viridiplantae</taxon>
        <taxon>Streptophyta</taxon>
        <taxon>Embryophyta</taxon>
        <taxon>Tracheophyta</taxon>
        <taxon>Spermatophyta</taxon>
        <taxon>Magnoliopsida</taxon>
        <taxon>Liliopsida</taxon>
        <taxon>Poales</taxon>
        <taxon>Poaceae</taxon>
        <taxon>PACMAD clade</taxon>
        <taxon>Chloridoideae</taxon>
        <taxon>Cynodonteae</taxon>
        <taxon>Eleusininae</taxon>
        <taxon>Eleusine</taxon>
    </lineage>
</organism>
<keyword evidence="1" id="KW-1133">Transmembrane helix</keyword>
<evidence type="ECO:0000313" key="4">
    <source>
        <dbReference type="EMBL" id="GJN30207.1"/>
    </source>
</evidence>
<dbReference type="PANTHER" id="PTHR33734:SF31">
    <property type="entry name" value="CHITIN ELICITOR-BINDING PROTEIN"/>
    <property type="match status" value="1"/>
</dbReference>